<sequence>MNRSLLLGLWATALLWPFVHSAGYVDASFLALTPLLLELAEHWTHWILRIIHWAIVLYLQLCLAWGYWVSPRAIEVAFGTVSHQLTLLPPNRWSHISAHVGTPLILVVSLLGWLLFRACQSYGRVLALMVAGVVLICVAHTLWDLPAELPLASFLIVGLIIMIIAHHGEFGVTSRDVTRRTVVNMVAAIAVLVPLVVGFELPARPPFDIGGFLAGHLTSFGAGSATTGYGAGITEVDHSLVPSQAPVFVVHIDAPYYWQAATYNTFNGLGWSNKGPSSTFEQLAGGSDVPILSPYFEGNHDFHVSAAISDVGPHPLTNLFYTGSPLKFSVTSTVHTRSGRIEVQGVRSYTVSALEPLYNLASLKRLANGVVPRNLRVDLELPSNLSPRVNQLAKRLASGTSGPFNVAMLIKQYLDTHYRYSYQVGTTTHNIVNEFLFVDRQGYCDQFSTSFIRLY</sequence>
<proteinExistence type="predicted"/>
<dbReference type="AlphaFoldDB" id="A0A0D8FR74"/>
<dbReference type="Pfam" id="PF11992">
    <property type="entry name" value="TgpA_N"/>
    <property type="match status" value="1"/>
</dbReference>
<dbReference type="InterPro" id="IPR038765">
    <property type="entry name" value="Papain-like_cys_pep_sf"/>
</dbReference>
<feature type="domain" description="Protein-glutamine gamma-glutamyltransferase TgpA N-terminal" evidence="2">
    <location>
        <begin position="30"/>
        <end position="309"/>
    </location>
</feature>
<reference evidence="3 4" key="1">
    <citation type="submission" date="2015-01" db="EMBL/GenBank/DDBJ databases">
        <title>Draft genome of the acidophilic iron oxidizer Ferrimicrobium acidiphilum strain T23.</title>
        <authorList>
            <person name="Poehlein A."/>
            <person name="Eisen S."/>
            <person name="Schloemann M."/>
            <person name="Johnson B.D."/>
            <person name="Daniel R."/>
            <person name="Muehling M."/>
        </authorList>
    </citation>
    <scope>NUCLEOTIDE SEQUENCE [LARGE SCALE GENOMIC DNA]</scope>
    <source>
        <strain evidence="3 4">T23</strain>
    </source>
</reference>
<dbReference type="PANTHER" id="PTHR42736:SF1">
    <property type="entry name" value="PROTEIN-GLUTAMINE GAMMA-GLUTAMYLTRANSFERASE"/>
    <property type="match status" value="1"/>
</dbReference>
<feature type="transmembrane region" description="Helical" evidence="1">
    <location>
        <begin position="182"/>
        <end position="199"/>
    </location>
</feature>
<evidence type="ECO:0000313" key="3">
    <source>
        <dbReference type="EMBL" id="KJE75469.1"/>
    </source>
</evidence>
<dbReference type="InterPro" id="IPR021878">
    <property type="entry name" value="TgpA_N"/>
</dbReference>
<keyword evidence="1" id="KW-0812">Transmembrane</keyword>
<name>A0A0D8FR74_9ACTN</name>
<feature type="transmembrane region" description="Helical" evidence="1">
    <location>
        <begin position="45"/>
        <end position="66"/>
    </location>
</feature>
<feature type="transmembrane region" description="Helical" evidence="1">
    <location>
        <begin position="96"/>
        <end position="116"/>
    </location>
</feature>
<keyword evidence="1" id="KW-0472">Membrane</keyword>
<dbReference type="GeneID" id="78373777"/>
<dbReference type="RefSeq" id="WP_035391393.1">
    <property type="nucleotide sequence ID" value="NZ_JXUW01000040.1"/>
</dbReference>
<dbReference type="InterPro" id="IPR052901">
    <property type="entry name" value="Bact_TGase-like"/>
</dbReference>
<keyword evidence="1" id="KW-1133">Transmembrane helix</keyword>
<comment type="caution">
    <text evidence="3">The sequence shown here is derived from an EMBL/GenBank/DDBJ whole genome shotgun (WGS) entry which is preliminary data.</text>
</comment>
<dbReference type="Proteomes" id="UP000032336">
    <property type="component" value="Unassembled WGS sequence"/>
</dbReference>
<dbReference type="EMBL" id="JXUW01000040">
    <property type="protein sequence ID" value="KJE75469.1"/>
    <property type="molecule type" value="Genomic_DNA"/>
</dbReference>
<dbReference type="SUPFAM" id="SSF54001">
    <property type="entry name" value="Cysteine proteinases"/>
    <property type="match status" value="1"/>
</dbReference>
<evidence type="ECO:0000313" key="4">
    <source>
        <dbReference type="Proteomes" id="UP000032336"/>
    </source>
</evidence>
<keyword evidence="4" id="KW-1185">Reference proteome</keyword>
<organism evidence="3 4">
    <name type="scientific">Ferrimicrobium acidiphilum DSM 19497</name>
    <dbReference type="NCBI Taxonomy" id="1121877"/>
    <lineage>
        <taxon>Bacteria</taxon>
        <taxon>Bacillati</taxon>
        <taxon>Actinomycetota</taxon>
        <taxon>Acidimicrobiia</taxon>
        <taxon>Acidimicrobiales</taxon>
        <taxon>Acidimicrobiaceae</taxon>
        <taxon>Ferrimicrobium</taxon>
    </lineage>
</organism>
<accession>A0A0D8FR74</accession>
<feature type="transmembrane region" description="Helical" evidence="1">
    <location>
        <begin position="149"/>
        <end position="170"/>
    </location>
</feature>
<evidence type="ECO:0000256" key="1">
    <source>
        <dbReference type="SAM" id="Phobius"/>
    </source>
</evidence>
<gene>
    <name evidence="3" type="ORF">FEAC_28090</name>
</gene>
<dbReference type="STRING" id="1121877.FEAC_28090"/>
<dbReference type="OrthoDB" id="9804023at2"/>
<dbReference type="eggNOG" id="COG1305">
    <property type="taxonomic scope" value="Bacteria"/>
</dbReference>
<protein>
    <recommendedName>
        <fullName evidence="2">Protein-glutamine gamma-glutamyltransferase TgpA N-terminal domain-containing protein</fullName>
    </recommendedName>
</protein>
<feature type="transmembrane region" description="Helical" evidence="1">
    <location>
        <begin position="125"/>
        <end position="143"/>
    </location>
</feature>
<dbReference type="PANTHER" id="PTHR42736">
    <property type="entry name" value="PROTEIN-GLUTAMINE GAMMA-GLUTAMYLTRANSFERASE"/>
    <property type="match status" value="1"/>
</dbReference>
<evidence type="ECO:0000259" key="2">
    <source>
        <dbReference type="Pfam" id="PF11992"/>
    </source>
</evidence>